<dbReference type="InterPro" id="IPR011249">
    <property type="entry name" value="Metalloenz_LuxS/M16"/>
</dbReference>
<dbReference type="Proteomes" id="UP000290189">
    <property type="component" value="Unassembled WGS sequence"/>
</dbReference>
<name>A0A0G4IW74_PLABS</name>
<accession>A0A0G4IW74</accession>
<evidence type="ECO:0000313" key="6">
    <source>
        <dbReference type="Proteomes" id="UP000290189"/>
    </source>
</evidence>
<dbReference type="SUPFAM" id="SSF63411">
    <property type="entry name" value="LuxS/MPP-like metallohydrolase"/>
    <property type="match status" value="4"/>
</dbReference>
<reference evidence="4 6" key="2">
    <citation type="submission" date="2018-03" db="EMBL/GenBank/DDBJ databases">
        <authorList>
            <person name="Fogelqvist J."/>
        </authorList>
    </citation>
    <scope>NUCLEOTIDE SEQUENCE [LARGE SCALE GENOMIC DNA]</scope>
</reference>
<proteinExistence type="predicted"/>
<dbReference type="InterPro" id="IPR007863">
    <property type="entry name" value="Peptidase_M16_C"/>
</dbReference>
<feature type="domain" description="Peptidase M16 C-terminal" evidence="2">
    <location>
        <begin position="192"/>
        <end position="366"/>
    </location>
</feature>
<evidence type="ECO:0000313" key="3">
    <source>
        <dbReference type="EMBL" id="CEO99316.1"/>
    </source>
</evidence>
<dbReference type="AlphaFoldDB" id="A0A0G4IW74"/>
<dbReference type="FunFam" id="3.30.830.10:FF:000015">
    <property type="entry name" value="Putative zinc metalloprotease"/>
    <property type="match status" value="1"/>
</dbReference>
<dbReference type="STRING" id="37360.A0A0G4IW74"/>
<dbReference type="Pfam" id="PF00675">
    <property type="entry name" value="Peptidase_M16"/>
    <property type="match status" value="1"/>
</dbReference>
<evidence type="ECO:0000313" key="4">
    <source>
        <dbReference type="EMBL" id="SPQ97331.1"/>
    </source>
</evidence>
<dbReference type="Gene3D" id="3.30.830.10">
    <property type="entry name" value="Metalloenzyme, LuxS/M16 peptidase-like"/>
    <property type="match status" value="4"/>
</dbReference>
<dbReference type="PANTHER" id="PTHR43016">
    <property type="entry name" value="PRESEQUENCE PROTEASE"/>
    <property type="match status" value="1"/>
</dbReference>
<dbReference type="PANTHER" id="PTHR43016:SF16">
    <property type="entry name" value="METALLOPROTEASE, PUTATIVE (AFU_ORTHOLOGUE AFUA_4G07610)-RELATED"/>
    <property type="match status" value="1"/>
</dbReference>
<keyword evidence="5" id="KW-1185">Reference proteome</keyword>
<evidence type="ECO:0000259" key="1">
    <source>
        <dbReference type="Pfam" id="PF00675"/>
    </source>
</evidence>
<protein>
    <submittedName>
        <fullName evidence="3">Uncharacterized protein</fullName>
    </submittedName>
</protein>
<dbReference type="Proteomes" id="UP000039324">
    <property type="component" value="Unassembled WGS sequence"/>
</dbReference>
<dbReference type="FunFam" id="3.30.830.10:FF:000031">
    <property type="entry name" value="Putative zinc metalloprotease"/>
    <property type="match status" value="1"/>
</dbReference>
<evidence type="ECO:0000313" key="5">
    <source>
        <dbReference type="Proteomes" id="UP000039324"/>
    </source>
</evidence>
<sequence length="1008" mass="111469">MGFDCIKRFSPKSCPIREISCWRSPSTGLRAVLADIDGPLVNGFFALATESNCDDGCPHTLEHLIFLGSEDYPYKGVLDELANRNLSQGTNAWTDTDHTAYTLTTAGEDGFLSLLPVYLDHILYPTITDAGFVTEVHHITESGANAGVVYCEMQARENTGPSRCHLALMRKCFPGHGYSSETGGMMHALRTLTVDTIRQYHRAYYRPENLCLIITGPVNRDRLWRALEPFEKKVIAKGPRDPYERPWMAPVPALATAEEIVEFPTDDESMGSVHIAFHGPTWSALKEKTVLSLLWQYLTDSAVSPLQKALVECESPLCGDISHSLTELSTALSTVTFNDAPTETLLDIKPRMFAVLHDIVQGDFDLKRMRSLVGKALREYRASLEEHPHAVVSGKAIEVFLYGDTLADIENEFDAERIYGSLEHESTDFWLRFLKEFVLDSPHVTVIGKPSGSLSDTMQRVESERVAAQAGALGETGLKDCGRTLEEAEATNMVAAPHSVFKDFPVPDIDRIPSIPIKTIHNIAIDGSRGMSGNHPVVEELRSLPFSIQVDQITTRFVEVRALSNTHHLPDELRPYLDLYAELLFESDAVRWPAREGPVLTHEEVIAALYSEAVSYAAHTGHRSQPFSCGSFSQLFNVALKFPTELYSDAVAWMRTFLTGVSFTQERLQVVATRLLSSIAGQKRRGDKVAGCGIQKMMFGSTSNHIALSVFNQESFLERVLKADPEQELARLRSLQKLLAQSVSFHVIIDVDYPGSISEPWRACFGDLKISPVRSQFPFSNLCLKPFVKDDGSNVAITVAGLESSYLYRSGPFVPASFTHDCCAPLRVVIEYLTACEGPFWKRIRGLGYAYSYSISADFESGLATLLLFKATNVVAAYSEAAGVVQELISEGASAFTELGVEAAKAALSFEILSARENAVDTARESLDDLLRNVPPGHESRLLKAVQAVTADQMYDALRMYISPIFNSAESRLVCATGPSTAPEVVDQFKEHFDLHLQAATPEEFFVR</sequence>
<dbReference type="EMBL" id="OVEO01000007">
    <property type="protein sequence ID" value="SPQ97331.1"/>
    <property type="molecule type" value="Genomic_DNA"/>
</dbReference>
<dbReference type="OMA" id="WEGFARI"/>
<evidence type="ECO:0000259" key="2">
    <source>
        <dbReference type="Pfam" id="PF05193"/>
    </source>
</evidence>
<dbReference type="InterPro" id="IPR011765">
    <property type="entry name" value="Pept_M16_N"/>
</dbReference>
<dbReference type="Pfam" id="PF05193">
    <property type="entry name" value="Peptidase_M16_C"/>
    <property type="match status" value="1"/>
</dbReference>
<organism evidence="3 5">
    <name type="scientific">Plasmodiophora brassicae</name>
    <name type="common">Clubroot disease agent</name>
    <dbReference type="NCBI Taxonomy" id="37360"/>
    <lineage>
        <taxon>Eukaryota</taxon>
        <taxon>Sar</taxon>
        <taxon>Rhizaria</taxon>
        <taxon>Endomyxa</taxon>
        <taxon>Phytomyxea</taxon>
        <taxon>Plasmodiophorida</taxon>
        <taxon>Plasmodiophoridae</taxon>
        <taxon>Plasmodiophora</taxon>
    </lineage>
</organism>
<feature type="domain" description="Peptidase M16 N-terminal" evidence="1">
    <location>
        <begin position="54"/>
        <end position="130"/>
    </location>
</feature>
<geneLocation type="mitochondrion" evidence="4"/>
<keyword evidence="4" id="KW-0496">Mitochondrion</keyword>
<dbReference type="GO" id="GO:0046872">
    <property type="term" value="F:metal ion binding"/>
    <property type="evidence" value="ECO:0007669"/>
    <property type="project" value="InterPro"/>
</dbReference>
<dbReference type="EMBL" id="CDSF01000090">
    <property type="protein sequence ID" value="CEO99316.1"/>
    <property type="molecule type" value="Genomic_DNA"/>
</dbReference>
<gene>
    <name evidence="3" type="ORF">PBRA_001222</name>
    <name evidence="4" type="ORF">PLBR_LOCUS4546</name>
</gene>
<reference evidence="3 5" key="1">
    <citation type="submission" date="2015-02" db="EMBL/GenBank/DDBJ databases">
        <authorList>
            <person name="Chooi Y.-H."/>
        </authorList>
    </citation>
    <scope>NUCLEOTIDE SEQUENCE [LARGE SCALE GENOMIC DNA]</scope>
    <source>
        <strain evidence="3">E3</strain>
    </source>
</reference>
<dbReference type="OrthoDB" id="4953at2759"/>